<evidence type="ECO:0000256" key="4">
    <source>
        <dbReference type="ARBA" id="ARBA00022827"/>
    </source>
</evidence>
<dbReference type="InterPro" id="IPR036250">
    <property type="entry name" value="AcylCo_DH-like_C"/>
</dbReference>
<dbReference type="Pfam" id="PF00441">
    <property type="entry name" value="Acyl-CoA_dh_1"/>
    <property type="match status" value="1"/>
</dbReference>
<dbReference type="InterPro" id="IPR009075">
    <property type="entry name" value="AcylCo_DH/oxidase_C"/>
</dbReference>
<evidence type="ECO:0000256" key="1">
    <source>
        <dbReference type="ARBA" id="ARBA00001974"/>
    </source>
</evidence>
<evidence type="ECO:0000256" key="3">
    <source>
        <dbReference type="ARBA" id="ARBA00022630"/>
    </source>
</evidence>
<evidence type="ECO:0000256" key="2">
    <source>
        <dbReference type="ARBA" id="ARBA00009347"/>
    </source>
</evidence>
<keyword evidence="5 8" id="KW-0560">Oxidoreductase</keyword>
<dbReference type="RefSeq" id="WP_167952389.1">
    <property type="nucleotide sequence ID" value="NZ_JAATJE010000001.1"/>
</dbReference>
<sequence>MTSDVGAMIIETLDRMLADACTPDQVRRWNAGDAPDALWDELVALGVLHALVPEEAGGVGLTLSDLGELAMLFGKHLVPLPLADTIAARALVAPGGTTVDEVPIVIVPAAAITQGTTLPLPLARYARLALVDEGDSFALVAAAAEESVGTAARIHLDSGGHRTFSGTADLLATAAALRAAETAGSLAAVLAMVVGYAGERSQFGKPLGSFQAIQQQIAVLAEESAAATMAARIAFAGDRIDAGRAGVAKLRTDAAARRGLAIAHAVTGAIGISEEYDLQLHSRRLIDARMAAGSETYWAERIGRARLSAPEPLTLDHVRTALAGR</sequence>
<comment type="similarity">
    <text evidence="2">Belongs to the acyl-CoA dehydrogenase family.</text>
</comment>
<comment type="caution">
    <text evidence="8">The sequence shown here is derived from an EMBL/GenBank/DDBJ whole genome shotgun (WGS) entry which is preliminary data.</text>
</comment>
<accession>A0ABX0XJ99</accession>
<gene>
    <name evidence="8" type="ORF">GGR88_000356</name>
</gene>
<dbReference type="PANTHER" id="PTHR43884">
    <property type="entry name" value="ACYL-COA DEHYDROGENASE"/>
    <property type="match status" value="1"/>
</dbReference>
<comment type="cofactor">
    <cofactor evidence="1">
        <name>FAD</name>
        <dbReference type="ChEBI" id="CHEBI:57692"/>
    </cofactor>
</comment>
<dbReference type="Proteomes" id="UP000734218">
    <property type="component" value="Unassembled WGS sequence"/>
</dbReference>
<dbReference type="InterPro" id="IPR013786">
    <property type="entry name" value="AcylCoA_DH/ox_N"/>
</dbReference>
<name>A0ABX0XJ99_9SPHN</name>
<evidence type="ECO:0000259" key="6">
    <source>
        <dbReference type="Pfam" id="PF00441"/>
    </source>
</evidence>
<feature type="domain" description="Acyl-CoA dehydrogenase/oxidase N-terminal" evidence="7">
    <location>
        <begin position="8"/>
        <end position="67"/>
    </location>
</feature>
<dbReference type="Pfam" id="PF02771">
    <property type="entry name" value="Acyl-CoA_dh_N"/>
    <property type="match status" value="1"/>
</dbReference>
<dbReference type="EC" id="1.3.8.7" evidence="8"/>
<dbReference type="GO" id="GO:0070991">
    <property type="term" value="F:medium-chain fatty acyl-CoA dehydrogenase activity"/>
    <property type="evidence" value="ECO:0007669"/>
    <property type="project" value="UniProtKB-EC"/>
</dbReference>
<proteinExistence type="inferred from homology"/>
<feature type="domain" description="Acyl-CoA dehydrogenase/oxidase C-terminal" evidence="6">
    <location>
        <begin position="173"/>
        <end position="305"/>
    </location>
</feature>
<keyword evidence="9" id="KW-1185">Reference proteome</keyword>
<evidence type="ECO:0000259" key="7">
    <source>
        <dbReference type="Pfam" id="PF02771"/>
    </source>
</evidence>
<protein>
    <submittedName>
        <fullName evidence="8">Acyl-CoA dehydrogenase</fullName>
        <ecNumber evidence="8">1.3.8.7</ecNumber>
    </submittedName>
</protein>
<organism evidence="8 9">
    <name type="scientific">Sphingomonas jejuensis</name>
    <dbReference type="NCBI Taxonomy" id="904715"/>
    <lineage>
        <taxon>Bacteria</taxon>
        <taxon>Pseudomonadati</taxon>
        <taxon>Pseudomonadota</taxon>
        <taxon>Alphaproteobacteria</taxon>
        <taxon>Sphingomonadales</taxon>
        <taxon>Sphingomonadaceae</taxon>
        <taxon>Sphingomonas</taxon>
    </lineage>
</organism>
<dbReference type="Gene3D" id="1.20.140.10">
    <property type="entry name" value="Butyryl-CoA Dehydrogenase, subunit A, domain 3"/>
    <property type="match status" value="1"/>
</dbReference>
<keyword evidence="3" id="KW-0285">Flavoprotein</keyword>
<dbReference type="InterPro" id="IPR009100">
    <property type="entry name" value="AcylCoA_DH/oxidase_NM_dom_sf"/>
</dbReference>
<keyword evidence="4" id="KW-0274">FAD</keyword>
<evidence type="ECO:0000313" key="8">
    <source>
        <dbReference type="EMBL" id="NJC32882.1"/>
    </source>
</evidence>
<evidence type="ECO:0000313" key="9">
    <source>
        <dbReference type="Proteomes" id="UP000734218"/>
    </source>
</evidence>
<dbReference type="SUPFAM" id="SSF47203">
    <property type="entry name" value="Acyl-CoA dehydrogenase C-terminal domain-like"/>
    <property type="match status" value="1"/>
</dbReference>
<reference evidence="8 9" key="1">
    <citation type="submission" date="2020-03" db="EMBL/GenBank/DDBJ databases">
        <title>Genomic Encyclopedia of Type Strains, Phase IV (KMG-IV): sequencing the most valuable type-strain genomes for metagenomic binning, comparative biology and taxonomic classification.</title>
        <authorList>
            <person name="Goeker M."/>
        </authorList>
    </citation>
    <scope>NUCLEOTIDE SEQUENCE [LARGE SCALE GENOMIC DNA]</scope>
    <source>
        <strain evidence="8 9">DSM 27651</strain>
    </source>
</reference>
<dbReference type="EMBL" id="JAATJE010000001">
    <property type="protein sequence ID" value="NJC32882.1"/>
    <property type="molecule type" value="Genomic_DNA"/>
</dbReference>
<dbReference type="SUPFAM" id="SSF56645">
    <property type="entry name" value="Acyl-CoA dehydrogenase NM domain-like"/>
    <property type="match status" value="1"/>
</dbReference>
<dbReference type="Gene3D" id="1.10.540.10">
    <property type="entry name" value="Acyl-CoA dehydrogenase/oxidase, N-terminal domain"/>
    <property type="match status" value="1"/>
</dbReference>
<dbReference type="PANTHER" id="PTHR43884:SF20">
    <property type="entry name" value="ACYL-COA DEHYDROGENASE FADE28"/>
    <property type="match status" value="1"/>
</dbReference>
<dbReference type="InterPro" id="IPR037069">
    <property type="entry name" value="AcylCoA_DH/ox_N_sf"/>
</dbReference>
<evidence type="ECO:0000256" key="5">
    <source>
        <dbReference type="ARBA" id="ARBA00023002"/>
    </source>
</evidence>